<dbReference type="OrthoDB" id="2593273at2"/>
<keyword evidence="2" id="KW-1185">Reference proteome</keyword>
<dbReference type="GO" id="GO:0006281">
    <property type="term" value="P:DNA repair"/>
    <property type="evidence" value="ECO:0007669"/>
    <property type="project" value="InterPro"/>
</dbReference>
<dbReference type="GO" id="GO:0004519">
    <property type="term" value="F:endonuclease activity"/>
    <property type="evidence" value="ECO:0007669"/>
    <property type="project" value="InterPro"/>
</dbReference>
<dbReference type="eggNOG" id="COG1515">
    <property type="taxonomic scope" value="Bacteria"/>
</dbReference>
<dbReference type="STRING" id="1192034.CAP_6418"/>
<accession>A0A017T0T0</accession>
<evidence type="ECO:0000313" key="1">
    <source>
        <dbReference type="EMBL" id="EYF02838.1"/>
    </source>
</evidence>
<evidence type="ECO:0000313" key="2">
    <source>
        <dbReference type="Proteomes" id="UP000019678"/>
    </source>
</evidence>
<dbReference type="Proteomes" id="UP000019678">
    <property type="component" value="Unassembled WGS sequence"/>
</dbReference>
<gene>
    <name evidence="1" type="ORF">CAP_6418</name>
</gene>
<dbReference type="EMBL" id="ASRX01000054">
    <property type="protein sequence ID" value="EYF02838.1"/>
    <property type="molecule type" value="Genomic_DNA"/>
</dbReference>
<dbReference type="InterPro" id="IPR007581">
    <property type="entry name" value="Endonuclease-V"/>
</dbReference>
<reference evidence="1 2" key="1">
    <citation type="submission" date="2013-05" db="EMBL/GenBank/DDBJ databases">
        <title>Genome assembly of Chondromyces apiculatus DSM 436.</title>
        <authorList>
            <person name="Sharma G."/>
            <person name="Khatri I."/>
            <person name="Kaur C."/>
            <person name="Mayilraj S."/>
            <person name="Subramanian S."/>
        </authorList>
    </citation>
    <scope>NUCLEOTIDE SEQUENCE [LARGE SCALE GENOMIC DNA]</scope>
    <source>
        <strain evidence="1 2">DSM 436</strain>
    </source>
</reference>
<dbReference type="Pfam" id="PF04493">
    <property type="entry name" value="Endonuclease_5"/>
    <property type="match status" value="1"/>
</dbReference>
<sequence length="168" mass="17978">MIACLDVSYGQRGAAAACLLFRAWTDAHEQRAHVAHVAPVAPYQPGAFYLRELPCLMAVLQQVEAPLATIVVDGFVWLSAERRPGLGAHLFEALGGEVVVVGVAKTGFHGAEGFAEPVLRGVSRKPLYVTASGTDAATAAGWIRAMHGAHRIPTLLQRVDRLCRQESP</sequence>
<comment type="caution">
    <text evidence="1">The sequence shown here is derived from an EMBL/GenBank/DDBJ whole genome shotgun (WGS) entry which is preliminary data.</text>
</comment>
<protein>
    <recommendedName>
        <fullName evidence="3">Endonuclease V</fullName>
    </recommendedName>
</protein>
<dbReference type="AlphaFoldDB" id="A0A017T0T0"/>
<evidence type="ECO:0008006" key="3">
    <source>
        <dbReference type="Google" id="ProtNLM"/>
    </source>
</evidence>
<proteinExistence type="predicted"/>
<name>A0A017T0T0_9BACT</name>
<dbReference type="RefSeq" id="WP_044246941.1">
    <property type="nucleotide sequence ID" value="NZ_ASRX01000054.1"/>
</dbReference>
<dbReference type="Gene3D" id="3.30.2170.10">
    <property type="entry name" value="archaeoglobus fulgidus dsm 4304 superfamily"/>
    <property type="match status" value="1"/>
</dbReference>
<organism evidence="1 2">
    <name type="scientific">Chondromyces apiculatus DSM 436</name>
    <dbReference type="NCBI Taxonomy" id="1192034"/>
    <lineage>
        <taxon>Bacteria</taxon>
        <taxon>Pseudomonadati</taxon>
        <taxon>Myxococcota</taxon>
        <taxon>Polyangia</taxon>
        <taxon>Polyangiales</taxon>
        <taxon>Polyangiaceae</taxon>
        <taxon>Chondromyces</taxon>
    </lineage>
</organism>